<proteinExistence type="inferred from homology"/>
<gene>
    <name evidence="7" type="primary">adcA_1</name>
    <name evidence="7" type="ORF">NCTC12413_00469</name>
    <name evidence="6" type="ORF">SAR03_22300</name>
</gene>
<dbReference type="PANTHER" id="PTHR42953">
    <property type="entry name" value="HIGH-AFFINITY ZINC UPTAKE SYSTEM PROTEIN ZNUA-RELATED"/>
    <property type="match status" value="1"/>
</dbReference>
<accession>A0A380C2F1</accession>
<dbReference type="InterPro" id="IPR006127">
    <property type="entry name" value="ZnuA-like"/>
</dbReference>
<name>A0A380C2F1_9STAP</name>
<dbReference type="AlphaFoldDB" id="A0A380C2F1"/>
<evidence type="ECO:0000313" key="9">
    <source>
        <dbReference type="Proteomes" id="UP000321598"/>
    </source>
</evidence>
<evidence type="ECO:0000313" key="7">
    <source>
        <dbReference type="EMBL" id="SUJ10548.1"/>
    </source>
</evidence>
<evidence type="ECO:0000256" key="1">
    <source>
        <dbReference type="ARBA" id="ARBA00022448"/>
    </source>
</evidence>
<dbReference type="SUPFAM" id="SSF53807">
    <property type="entry name" value="Helical backbone' metal receptor"/>
    <property type="match status" value="1"/>
</dbReference>
<dbReference type="InterPro" id="IPR050492">
    <property type="entry name" value="Bact_metal-bind_prot9"/>
</dbReference>
<dbReference type="PANTHER" id="PTHR42953:SF8">
    <property type="entry name" value="ZINT DOMAIN-CONTAINING PROTEIN"/>
    <property type="match status" value="1"/>
</dbReference>
<dbReference type="STRING" id="1212545.SARL_05727"/>
<dbReference type="EMBL" id="BKAV01000029">
    <property type="protein sequence ID" value="GEQ01193.1"/>
    <property type="molecule type" value="Genomic_DNA"/>
</dbReference>
<keyword evidence="9" id="KW-1185">Reference proteome</keyword>
<keyword evidence="1 3" id="KW-0813">Transport</keyword>
<dbReference type="Gene3D" id="3.40.50.1980">
    <property type="entry name" value="Nitrogenase molybdenum iron protein domain"/>
    <property type="match status" value="2"/>
</dbReference>
<dbReference type="EMBL" id="UGZE01000001">
    <property type="protein sequence ID" value="SUJ10548.1"/>
    <property type="molecule type" value="Genomic_DNA"/>
</dbReference>
<evidence type="ECO:0000256" key="5">
    <source>
        <dbReference type="SAM" id="SignalP"/>
    </source>
</evidence>
<reference evidence="7 8" key="1">
    <citation type="submission" date="2018-06" db="EMBL/GenBank/DDBJ databases">
        <authorList>
            <consortium name="Pathogen Informatics"/>
            <person name="Doyle S."/>
        </authorList>
    </citation>
    <scope>NUCLEOTIDE SEQUENCE [LARGE SCALE GENOMIC DNA]</scope>
    <source>
        <strain evidence="7 8">NCTC12413</strain>
    </source>
</reference>
<dbReference type="RefSeq" id="WP_103388723.1">
    <property type="nucleotide sequence ID" value="NZ_BKAV01000029.1"/>
</dbReference>
<dbReference type="GO" id="GO:0030001">
    <property type="term" value="P:metal ion transport"/>
    <property type="evidence" value="ECO:0007669"/>
    <property type="project" value="InterPro"/>
</dbReference>
<dbReference type="PRINTS" id="PR00691">
    <property type="entry name" value="ADHESINB"/>
</dbReference>
<feature type="region of interest" description="Disordered" evidence="4">
    <location>
        <begin position="129"/>
        <end position="151"/>
    </location>
</feature>
<protein>
    <submittedName>
        <fullName evidence="6">ABC transporter substrate-binding protein</fullName>
    </submittedName>
    <submittedName>
        <fullName evidence="7">Mn+2/Zn+2 ABC transporter periplasmic protein</fullName>
    </submittedName>
</protein>
<organism evidence="7 8">
    <name type="scientific">Staphylococcus arlettae</name>
    <dbReference type="NCBI Taxonomy" id="29378"/>
    <lineage>
        <taxon>Bacteria</taxon>
        <taxon>Bacillati</taxon>
        <taxon>Bacillota</taxon>
        <taxon>Bacilli</taxon>
        <taxon>Bacillales</taxon>
        <taxon>Staphylococcaceae</taxon>
        <taxon>Staphylococcus</taxon>
    </lineage>
</organism>
<evidence type="ECO:0000256" key="2">
    <source>
        <dbReference type="ARBA" id="ARBA00022729"/>
    </source>
</evidence>
<feature type="chain" id="PRO_5038852417" evidence="5">
    <location>
        <begin position="20"/>
        <end position="320"/>
    </location>
</feature>
<dbReference type="OrthoDB" id="9810636at2"/>
<evidence type="ECO:0000256" key="3">
    <source>
        <dbReference type="RuleBase" id="RU003512"/>
    </source>
</evidence>
<dbReference type="InterPro" id="IPR006128">
    <property type="entry name" value="Lipoprotein_PsaA-like"/>
</dbReference>
<dbReference type="Pfam" id="PF01297">
    <property type="entry name" value="ZnuA"/>
    <property type="match status" value="1"/>
</dbReference>
<feature type="signal peptide" evidence="5">
    <location>
        <begin position="1"/>
        <end position="19"/>
    </location>
</feature>
<evidence type="ECO:0000313" key="6">
    <source>
        <dbReference type="EMBL" id="GEQ01193.1"/>
    </source>
</evidence>
<evidence type="ECO:0000256" key="4">
    <source>
        <dbReference type="SAM" id="MobiDB-lite"/>
    </source>
</evidence>
<reference evidence="6 9" key="2">
    <citation type="submission" date="2019-07" db="EMBL/GenBank/DDBJ databases">
        <title>Whole genome shotgun sequence of Staphylococcus arlettae NBRC 109765.</title>
        <authorList>
            <person name="Hosoyama A."/>
            <person name="Uohara A."/>
            <person name="Ohji S."/>
            <person name="Ichikawa N."/>
        </authorList>
    </citation>
    <scope>NUCLEOTIDE SEQUENCE [LARGE SCALE GENOMIC DNA]</scope>
    <source>
        <strain evidence="6 9">NBRC 109765</strain>
    </source>
</reference>
<dbReference type="PROSITE" id="PS51257">
    <property type="entry name" value="PROKAR_LIPOPROTEIN"/>
    <property type="match status" value="1"/>
</dbReference>
<dbReference type="Proteomes" id="UP000321598">
    <property type="component" value="Unassembled WGS sequence"/>
</dbReference>
<dbReference type="GO" id="GO:0046872">
    <property type="term" value="F:metal ion binding"/>
    <property type="evidence" value="ECO:0007669"/>
    <property type="project" value="InterPro"/>
</dbReference>
<comment type="similarity">
    <text evidence="3">Belongs to the bacterial solute-binding protein 9 family.</text>
</comment>
<dbReference type="GO" id="GO:0007155">
    <property type="term" value="P:cell adhesion"/>
    <property type="evidence" value="ECO:0007669"/>
    <property type="project" value="InterPro"/>
</dbReference>
<dbReference type="PRINTS" id="PR00690">
    <property type="entry name" value="ADHESNFAMILY"/>
</dbReference>
<sequence length="320" mass="36549">MKKSLLIIAVIVFSVTLTACNQNTKQQYKVSTSNKLEIYTTVFAFQSFAKDIGGKYVNVQSLYPPGADTHSYEPTQRNMIDIAKSDLFIYSSEDMDPVAKKIASSITNEQLKLPVADAINHEELLATGDHNHEHGDEHKHEHEEEAGKDPHVWLDPKLNKQFTKTIKDELVAKDPKHSAYYEKNYRKLNKDIDQIDRQLKTITTNPKRDTVIISHDSIGYLARRYNFNQVGVTGMNNEDPSQQELMEIIKHVKETQQPYLLYEQNISSKITDVIKKETNTTPVPFNNLTTLAPEDKDNNNVSYQSIMHQNIDSLDKALNN</sequence>
<keyword evidence="2 5" id="KW-0732">Signal</keyword>
<dbReference type="InterPro" id="IPR006129">
    <property type="entry name" value="AdhesinB"/>
</dbReference>
<evidence type="ECO:0000313" key="8">
    <source>
        <dbReference type="Proteomes" id="UP000254956"/>
    </source>
</evidence>
<dbReference type="Proteomes" id="UP000254956">
    <property type="component" value="Unassembled WGS sequence"/>
</dbReference>